<dbReference type="InterPro" id="IPR049449">
    <property type="entry name" value="TesB_ACOT8-like_N"/>
</dbReference>
<dbReference type="Proteomes" id="UP000006242">
    <property type="component" value="Unassembled WGS sequence"/>
</dbReference>
<dbReference type="OrthoDB" id="1413770at2"/>
<evidence type="ECO:0000259" key="2">
    <source>
        <dbReference type="Pfam" id="PF20789"/>
    </source>
</evidence>
<dbReference type="InterPro" id="IPR042171">
    <property type="entry name" value="Acyl-CoA_hotdog"/>
</dbReference>
<organism evidence="3 4">
    <name type="scientific">Salinisphaera shabanensis E1L3A</name>
    <dbReference type="NCBI Taxonomy" id="1033802"/>
    <lineage>
        <taxon>Bacteria</taxon>
        <taxon>Pseudomonadati</taxon>
        <taxon>Pseudomonadota</taxon>
        <taxon>Gammaproteobacteria</taxon>
        <taxon>Salinisphaerales</taxon>
        <taxon>Salinisphaeraceae</taxon>
        <taxon>Salinisphaera</taxon>
    </lineage>
</organism>
<dbReference type="Pfam" id="PF20789">
    <property type="entry name" value="4HBT_3C"/>
    <property type="match status" value="1"/>
</dbReference>
<dbReference type="InterPro" id="IPR049450">
    <property type="entry name" value="ACOT8-like_C"/>
</dbReference>
<dbReference type="RefSeq" id="WP_006912086.1">
    <property type="nucleotide sequence ID" value="NZ_AFNV02000019.1"/>
</dbReference>
<dbReference type="AlphaFoldDB" id="U2FVY6"/>
<comment type="caution">
    <text evidence="3">The sequence shown here is derived from an EMBL/GenBank/DDBJ whole genome shotgun (WGS) entry which is preliminary data.</text>
</comment>
<accession>U2FVY6</accession>
<reference evidence="3 4" key="2">
    <citation type="journal article" date="2013" name="PLoS ONE">
        <title>INDIGO - INtegrated Data Warehouse of MIcrobial GenOmes with Examples from the Red Sea Extremophiles.</title>
        <authorList>
            <person name="Alam I."/>
            <person name="Antunes A."/>
            <person name="Kamau A.A."/>
            <person name="Ba Alawi W."/>
            <person name="Kalkatawi M."/>
            <person name="Stingl U."/>
            <person name="Bajic V.B."/>
        </authorList>
    </citation>
    <scope>NUCLEOTIDE SEQUENCE [LARGE SCALE GENOMIC DNA]</scope>
    <source>
        <strain evidence="3 4">E1L3A</strain>
    </source>
</reference>
<protein>
    <submittedName>
        <fullName evidence="3">Thioesterase-like superfamily protein</fullName>
    </submittedName>
</protein>
<dbReference type="SUPFAM" id="SSF54637">
    <property type="entry name" value="Thioesterase/thiol ester dehydrase-isomerase"/>
    <property type="match status" value="1"/>
</dbReference>
<name>U2FVY6_9GAMM</name>
<feature type="domain" description="Acyl-CoA thioesterase-like N-terminal HotDog" evidence="1">
    <location>
        <begin position="24"/>
        <end position="104"/>
    </location>
</feature>
<proteinExistence type="predicted"/>
<dbReference type="Pfam" id="PF13622">
    <property type="entry name" value="4HBT_3"/>
    <property type="match status" value="1"/>
</dbReference>
<dbReference type="eggNOG" id="COG2050">
    <property type="taxonomic scope" value="Bacteria"/>
</dbReference>
<dbReference type="STRING" id="1033802.SSPSH_002734"/>
<evidence type="ECO:0000313" key="4">
    <source>
        <dbReference type="Proteomes" id="UP000006242"/>
    </source>
</evidence>
<evidence type="ECO:0000313" key="3">
    <source>
        <dbReference type="EMBL" id="ERJ18453.1"/>
    </source>
</evidence>
<evidence type="ECO:0000259" key="1">
    <source>
        <dbReference type="Pfam" id="PF13622"/>
    </source>
</evidence>
<keyword evidence="4" id="KW-1185">Reference proteome</keyword>
<dbReference type="EMBL" id="AFNV02000019">
    <property type="protein sequence ID" value="ERJ18453.1"/>
    <property type="molecule type" value="Genomic_DNA"/>
</dbReference>
<dbReference type="Gene3D" id="2.40.160.210">
    <property type="entry name" value="Acyl-CoA thioesterase, double hotdog domain"/>
    <property type="match status" value="1"/>
</dbReference>
<gene>
    <name evidence="3" type="ORF">SSPSH_002734</name>
</gene>
<dbReference type="InterPro" id="IPR029069">
    <property type="entry name" value="HotDog_dom_sf"/>
</dbReference>
<reference evidence="3 4" key="1">
    <citation type="journal article" date="2011" name="J. Bacteriol.">
        <title>Genome sequence of Salinisphaera shabanensis, a gammaproteobacterium from the harsh, variable environment of the brine-seawater interface of the Shaban Deep in the Red Sea.</title>
        <authorList>
            <person name="Antunes A."/>
            <person name="Alam I."/>
            <person name="Bajic V.B."/>
            <person name="Stingl U."/>
        </authorList>
    </citation>
    <scope>NUCLEOTIDE SEQUENCE [LARGE SCALE GENOMIC DNA]</scope>
    <source>
        <strain evidence="3 4">E1L3A</strain>
    </source>
</reference>
<sequence>MDTHTTNAIFERDGTRFLPTGLARGPWDENALHGGAPAALLTHIAQNTAGPEFVLARLTFELTRPVPLASLEVRAEASRGRSARRVALQIEHDGVPMGRAIALMLREQPVQVPTGPARTLEPAPDECTQRYETPGMPSGEFFHHRAMDIRVATGSTREPGPAAAWFRLRAPVLEGVETTPAMRAAAASDFGNGLSWVLPFDEYLFANTDLTVYLHRAPVGEWIGIDAETIAQPNGIGLSSSTLYDAVGRVGMAHQNLLIRKR</sequence>
<feature type="domain" description="Acyl-CoA thioesterase-like C-terminal" evidence="2">
    <location>
        <begin position="124"/>
        <end position="259"/>
    </location>
</feature>